<feature type="transmembrane region" description="Helical" evidence="6">
    <location>
        <begin position="221"/>
        <end position="237"/>
    </location>
</feature>
<feature type="transmembrane region" description="Helical" evidence="6">
    <location>
        <begin position="15"/>
        <end position="36"/>
    </location>
</feature>
<proteinExistence type="predicted"/>
<dbReference type="PANTHER" id="PTHR30474">
    <property type="entry name" value="CELL CYCLE PROTEIN"/>
    <property type="match status" value="1"/>
</dbReference>
<keyword evidence="8" id="KW-1185">Reference proteome</keyword>
<feature type="transmembrane region" description="Helical" evidence="6">
    <location>
        <begin position="73"/>
        <end position="92"/>
    </location>
</feature>
<dbReference type="PANTHER" id="PTHR30474:SF3">
    <property type="entry name" value="PEPTIDOGLYCAN GLYCOSYLTRANSFERASE RODA"/>
    <property type="match status" value="1"/>
</dbReference>
<dbReference type="InterPro" id="IPR001182">
    <property type="entry name" value="FtsW/RodA"/>
</dbReference>
<keyword evidence="3" id="KW-0133">Cell shape</keyword>
<dbReference type="EMBL" id="JBFSHR010000026">
    <property type="protein sequence ID" value="MEX6429830.1"/>
    <property type="molecule type" value="Genomic_DNA"/>
</dbReference>
<evidence type="ECO:0000256" key="4">
    <source>
        <dbReference type="ARBA" id="ARBA00022989"/>
    </source>
</evidence>
<feature type="transmembrane region" description="Helical" evidence="6">
    <location>
        <begin position="130"/>
        <end position="148"/>
    </location>
</feature>
<feature type="transmembrane region" description="Helical" evidence="6">
    <location>
        <begin position="393"/>
        <end position="412"/>
    </location>
</feature>
<dbReference type="Pfam" id="PF01098">
    <property type="entry name" value="FTSW_RODA_SPOVE"/>
    <property type="match status" value="1"/>
</dbReference>
<protein>
    <submittedName>
        <fullName evidence="7">FtsW/RodA/SpoVE family cell cycle protein</fullName>
    </submittedName>
</protein>
<name>A0ABV3Y3H7_9ACTN</name>
<comment type="subcellular location">
    <subcellularLocation>
        <location evidence="1">Membrane</location>
        <topology evidence="1">Multi-pass membrane protein</topology>
    </subcellularLocation>
</comment>
<feature type="transmembrane region" description="Helical" evidence="6">
    <location>
        <begin position="244"/>
        <end position="263"/>
    </location>
</feature>
<keyword evidence="4 6" id="KW-1133">Transmembrane helix</keyword>
<organism evidence="7 8">
    <name type="scientific">Ferrimicrobium acidiphilum</name>
    <dbReference type="NCBI Taxonomy" id="121039"/>
    <lineage>
        <taxon>Bacteria</taxon>
        <taxon>Bacillati</taxon>
        <taxon>Actinomycetota</taxon>
        <taxon>Acidimicrobiia</taxon>
        <taxon>Acidimicrobiales</taxon>
        <taxon>Acidimicrobiaceae</taxon>
        <taxon>Ferrimicrobium</taxon>
    </lineage>
</organism>
<evidence type="ECO:0000313" key="7">
    <source>
        <dbReference type="EMBL" id="MEX6429830.1"/>
    </source>
</evidence>
<keyword evidence="5 6" id="KW-0472">Membrane</keyword>
<gene>
    <name evidence="7" type="ORF">AB6A68_08270</name>
</gene>
<feature type="transmembrane region" description="Helical" evidence="6">
    <location>
        <begin position="327"/>
        <end position="347"/>
    </location>
</feature>
<evidence type="ECO:0000313" key="8">
    <source>
        <dbReference type="Proteomes" id="UP001560267"/>
    </source>
</evidence>
<feature type="transmembrane region" description="Helical" evidence="6">
    <location>
        <begin position="168"/>
        <end position="185"/>
    </location>
</feature>
<keyword evidence="2 6" id="KW-0812">Transmembrane</keyword>
<evidence type="ECO:0000256" key="3">
    <source>
        <dbReference type="ARBA" id="ARBA00022960"/>
    </source>
</evidence>
<feature type="transmembrane region" description="Helical" evidence="6">
    <location>
        <begin position="359"/>
        <end position="381"/>
    </location>
</feature>
<evidence type="ECO:0000256" key="5">
    <source>
        <dbReference type="ARBA" id="ARBA00023136"/>
    </source>
</evidence>
<feature type="transmembrane region" description="Helical" evidence="6">
    <location>
        <begin position="48"/>
        <end position="66"/>
    </location>
</feature>
<evidence type="ECO:0000256" key="6">
    <source>
        <dbReference type="SAM" id="Phobius"/>
    </source>
</evidence>
<dbReference type="Proteomes" id="UP001560267">
    <property type="component" value="Unassembled WGS sequence"/>
</dbReference>
<reference evidence="7 8" key="1">
    <citation type="submission" date="2024-07" db="EMBL/GenBank/DDBJ databases">
        <title>Draft Genome Sequence of Ferrimicrobium acidiphilum Strain YE2023, Isolated from a Pulp of Bioleach Reactor.</title>
        <authorList>
            <person name="Elkina Y.A."/>
            <person name="Bulaeva A.G."/>
            <person name="Beletsky A.V."/>
            <person name="Mardanov A.V."/>
        </authorList>
    </citation>
    <scope>NUCLEOTIDE SEQUENCE [LARGE SCALE GENOMIC DNA]</scope>
    <source>
        <strain evidence="7 8">YE2023</strain>
    </source>
</reference>
<evidence type="ECO:0000256" key="1">
    <source>
        <dbReference type="ARBA" id="ARBA00004141"/>
    </source>
</evidence>
<feature type="transmembrane region" description="Helical" evidence="6">
    <location>
        <begin position="197"/>
        <end position="215"/>
    </location>
</feature>
<feature type="transmembrane region" description="Helical" evidence="6">
    <location>
        <begin position="98"/>
        <end position="118"/>
    </location>
</feature>
<comment type="caution">
    <text evidence="7">The sequence shown here is derived from an EMBL/GenBank/DDBJ whole genome shotgun (WGS) entry which is preliminary data.</text>
</comment>
<evidence type="ECO:0000256" key="2">
    <source>
        <dbReference type="ARBA" id="ARBA00022692"/>
    </source>
</evidence>
<sequence length="430" mass="46837">MRIRTRGYERRRRELELLIVADIVTIFAWVLGFYGLHPNGHIDFLNPWLTIVVLVPLGAHVANRHLAADADAILLPLATLLNGLGYVMIGVLDPTQAHLQALWTLISVFAYVVCIFFVRNPDSLDRYRYLLAILGIGLLFSPMLPGIGENIGGERLWVHLGSLSFQPVEVSKLLLAIFLTSLLVEKRDLLARLRGGGLRRFGPIALTFGLALAIMAVEKDVGFALLIFVTFVLVMWIGTGNRIYLLFGAVTFVLGLVVGGAVLPQVHQRISVWLDPWKHAATTGYQLIQAQYAFGIGGLSGTGLGLSHPTVPVATSDFIFAAFGQELGLLGTSAIIISFLLLIGAGLRVALRAHGEFSSLLAMTMTIILALQTFFILAGVIRVLPLTGMTLPFLAYGGSSLLTNYILLAILMRISHRSNQFNDLREGTTG</sequence>
<accession>A0ABV3Y3H7</accession>